<name>A0A2H4SQU7_CORMI</name>
<dbReference type="InterPro" id="IPR036322">
    <property type="entry name" value="WD40_repeat_dom_sf"/>
</dbReference>
<sequence>MRTRRSNRTKSYAEEEYHFGDSSTEDDVIAQAPSNDEEEGANFENEAATEDPEEEDDEQNNTADEDNASEEDGISISESESIQTTTKPARRRAAKSEAGTAPQPPAPKGGGKTTKLTRGYLEIPLATQEGGHQPKTYIGPNDRAVRRHHLVSAWYGPDEERMETVQALLNRWFQWPVLPPRTPQGESPVPSRGAWLDDYEGREAALAAAWRAKVEAAMDGCRPLRGLSPAEAAPYRFPTHRMPVLVGPSVTEEVFFVSGGGYALSQAGIPFEYDESDDKEPSGWILDTGGIVTSMDWAPRAREQTRQRLAAAVMPHADQEVHEFADEAAKTQFQSRGTVQLWEVQGDVPAARGSAMTTTLPPCLTRTLCFPHGRARRVRWNPIGGYLAVLCANGAVYVFEVDDEGLEEYGKCMRAVLLCSLEELLTPVAVLCLRNEAGIDATAMSWASMNRLVVGYSDGSVALWSIFPCYLLSRHAVHHSHVVEIATGYPSMPYIVAATPLGGTMRILDLEAPSYEFTEMQSITVTTQPGLLAWSDQMLGFFSVYPSARVNNTVIGFMHHANFPLFRTTFTGDSFPSCIATGKTHPFLLIGLMDGSVWCINPQVEHFNSRSDATYRLRLFQHEHRPHHLFPLDSPAGRRGASRVVQGFEVEKNRNPRNDTQPATKKGKAAVKKKQSRVVENADEDGDDVLKSSDASRAAVHEPLTRITTMEWNPNDGYGCWAAMAMGSGLVRIMDLGIENKDNDE</sequence>
<organism evidence="5 6">
    <name type="scientific">Cordyceps militaris</name>
    <name type="common">Caterpillar fungus</name>
    <name type="synonym">Clavaria militaris</name>
    <dbReference type="NCBI Taxonomy" id="73501"/>
    <lineage>
        <taxon>Eukaryota</taxon>
        <taxon>Fungi</taxon>
        <taxon>Dikarya</taxon>
        <taxon>Ascomycota</taxon>
        <taxon>Pezizomycotina</taxon>
        <taxon>Sordariomycetes</taxon>
        <taxon>Hypocreomycetidae</taxon>
        <taxon>Hypocreales</taxon>
        <taxon>Cordycipitaceae</taxon>
        <taxon>Cordyceps</taxon>
    </lineage>
</organism>
<evidence type="ECO:0000256" key="3">
    <source>
        <dbReference type="ARBA" id="ARBA00023242"/>
    </source>
</evidence>
<feature type="region of interest" description="Disordered" evidence="4">
    <location>
        <begin position="652"/>
        <end position="694"/>
    </location>
</feature>
<dbReference type="GO" id="GO:0005634">
    <property type="term" value="C:nucleus"/>
    <property type="evidence" value="ECO:0007669"/>
    <property type="project" value="UniProtKB-SubCell"/>
</dbReference>
<keyword evidence="3" id="KW-0539">Nucleus</keyword>
<dbReference type="GO" id="GO:0006383">
    <property type="term" value="P:transcription by RNA polymerase III"/>
    <property type="evidence" value="ECO:0007669"/>
    <property type="project" value="TreeGrafter"/>
</dbReference>
<evidence type="ECO:0000256" key="2">
    <source>
        <dbReference type="ARBA" id="ARBA00023163"/>
    </source>
</evidence>
<keyword evidence="2" id="KW-0804">Transcription</keyword>
<evidence type="ECO:0000256" key="1">
    <source>
        <dbReference type="ARBA" id="ARBA00004123"/>
    </source>
</evidence>
<dbReference type="OrthoDB" id="4703at2759"/>
<comment type="subcellular location">
    <subcellularLocation>
        <location evidence="1">Nucleus</location>
    </subcellularLocation>
</comment>
<feature type="compositionally biased region" description="Acidic residues" evidence="4">
    <location>
        <begin position="35"/>
        <end position="73"/>
    </location>
</feature>
<dbReference type="GO" id="GO:0000127">
    <property type="term" value="C:transcription factor TFIIIC complex"/>
    <property type="evidence" value="ECO:0007669"/>
    <property type="project" value="TreeGrafter"/>
</dbReference>
<protein>
    <submittedName>
        <fullName evidence="5">Transcription factor TFIIIC complex subunit</fullName>
    </submittedName>
</protein>
<proteinExistence type="predicted"/>
<evidence type="ECO:0000256" key="4">
    <source>
        <dbReference type="SAM" id="MobiDB-lite"/>
    </source>
</evidence>
<reference evidence="5 6" key="1">
    <citation type="journal article" date="2017" name="BMC Genomics">
        <title>Chromosome level assembly and secondary metabolite potential of the parasitic fungus Cordyceps militaris.</title>
        <authorList>
            <person name="Kramer G.J."/>
            <person name="Nodwell J.R."/>
        </authorList>
    </citation>
    <scope>NUCLEOTIDE SEQUENCE [LARGE SCALE GENOMIC DNA]</scope>
    <source>
        <strain evidence="5 6">ATCC 34164</strain>
    </source>
</reference>
<evidence type="ECO:0000313" key="5">
    <source>
        <dbReference type="EMBL" id="ATY65491.1"/>
    </source>
</evidence>
<dbReference type="VEuPathDB" id="FungiDB:CCM_00699"/>
<dbReference type="PANTHER" id="PTHR15052">
    <property type="entry name" value="RNA POLYMERASE III TRANSCRIPTION INITIATION FACTOR COMPLEX SUBUNIT"/>
    <property type="match status" value="1"/>
</dbReference>
<dbReference type="EMBL" id="CP023326">
    <property type="protein sequence ID" value="ATY65491.1"/>
    <property type="molecule type" value="Genomic_DNA"/>
</dbReference>
<accession>A0A2H4SQU7</accession>
<evidence type="ECO:0000313" key="6">
    <source>
        <dbReference type="Proteomes" id="UP000323067"/>
    </source>
</evidence>
<dbReference type="InterPro" id="IPR001680">
    <property type="entry name" value="WD40_rpt"/>
</dbReference>
<dbReference type="Gene3D" id="2.130.10.10">
    <property type="entry name" value="YVTN repeat-like/Quinoprotein amine dehydrogenase"/>
    <property type="match status" value="1"/>
</dbReference>
<feature type="region of interest" description="Disordered" evidence="4">
    <location>
        <begin position="1"/>
        <end position="115"/>
    </location>
</feature>
<feature type="compositionally biased region" description="Basic residues" evidence="4">
    <location>
        <begin position="665"/>
        <end position="676"/>
    </location>
</feature>
<dbReference type="InterPro" id="IPR015943">
    <property type="entry name" value="WD40/YVTN_repeat-like_dom_sf"/>
</dbReference>
<dbReference type="AlphaFoldDB" id="A0A2H4SQU7"/>
<dbReference type="VEuPathDB" id="FungiDB:A9K55_001451"/>
<dbReference type="InterPro" id="IPR052416">
    <property type="entry name" value="GTF3C_component"/>
</dbReference>
<gene>
    <name evidence="5" type="ORF">A9K55_001451</name>
</gene>
<dbReference type="Proteomes" id="UP000323067">
    <property type="component" value="Chromosome iii"/>
</dbReference>
<dbReference type="SUPFAM" id="SSF50978">
    <property type="entry name" value="WD40 repeat-like"/>
    <property type="match status" value="1"/>
</dbReference>
<dbReference type="SMART" id="SM00320">
    <property type="entry name" value="WD40"/>
    <property type="match status" value="2"/>
</dbReference>
<dbReference type="PANTHER" id="PTHR15052:SF2">
    <property type="entry name" value="GENERAL TRANSCRIPTION FACTOR 3C POLYPEPTIDE 2"/>
    <property type="match status" value="1"/>
</dbReference>